<dbReference type="EC" id="2.3.1.9" evidence="3"/>
<keyword evidence="4 9" id="KW-0808">Transferase</keyword>
<comment type="similarity">
    <text evidence="1 9">Belongs to the thiolase-like superfamily. Thiolase family.</text>
</comment>
<evidence type="ECO:0000256" key="9">
    <source>
        <dbReference type="RuleBase" id="RU003557"/>
    </source>
</evidence>
<evidence type="ECO:0000256" key="2">
    <source>
        <dbReference type="ARBA" id="ARBA00011881"/>
    </source>
</evidence>
<dbReference type="PROSITE" id="PS00098">
    <property type="entry name" value="THIOLASE_1"/>
    <property type="match status" value="1"/>
</dbReference>
<sequence length="395" mass="41316">MQNNNKRVFIVAAKRTPIGGFGGTLSSLSAPKLGGKAIEAVITSSGIAAREVNEVLMGNVLSANVGQAPARQASKQAGLPDSIPATTINKVCASGMKAISIGVQQILLGDADVVVAGGMESMSQVPFYDNAARWGAKYGHQQLIDGLQKDGLTDVYSDQAMGNCGESCASKYNISREDQDNYAISSYERSAKAWDSGKFANEVVNITISGRKGDVVISEDEEFRQVKVDKITQLHPSFQKDGTITAANASTLSDGAAAVLLVSEEKLKELGLTPLAEVIAYADAEQDPEWFTTTPSIATEKVLKKAGLNIGEIDFFEFNEAFSVVALANAQILGLDTEKVNVYGGAVALGHPLGCSGARIVVTLTSVLQQEGGNYGLAAICNGGGGASAMIIKKC</sequence>
<comment type="subunit">
    <text evidence="2">Homotetramer.</text>
</comment>
<dbReference type="PANTHER" id="PTHR18919:SF156">
    <property type="entry name" value="ACETYL-COA ACETYLTRANSFERASE, MITOCHONDRIAL"/>
    <property type="match status" value="1"/>
</dbReference>
<dbReference type="GO" id="GO:0003988">
    <property type="term" value="F:acetyl-CoA C-acyltransferase activity"/>
    <property type="evidence" value="ECO:0007669"/>
    <property type="project" value="UniProtKB-EC"/>
</dbReference>
<dbReference type="RefSeq" id="WP_380870382.1">
    <property type="nucleotide sequence ID" value="NZ_JBHUMA010000009.1"/>
</dbReference>
<comment type="caution">
    <text evidence="12">The sequence shown here is derived from an EMBL/GenBank/DDBJ whole genome shotgun (WGS) entry which is preliminary data.</text>
</comment>
<dbReference type="PIRSF" id="PIRSF000429">
    <property type="entry name" value="Ac-CoA_Ac_transf"/>
    <property type="match status" value="1"/>
</dbReference>
<reference evidence="13" key="1">
    <citation type="journal article" date="2019" name="Int. J. Syst. Evol. Microbiol.">
        <title>The Global Catalogue of Microorganisms (GCM) 10K type strain sequencing project: providing services to taxonomists for standard genome sequencing and annotation.</title>
        <authorList>
            <consortium name="The Broad Institute Genomics Platform"/>
            <consortium name="The Broad Institute Genome Sequencing Center for Infectious Disease"/>
            <person name="Wu L."/>
            <person name="Ma J."/>
        </authorList>
    </citation>
    <scope>NUCLEOTIDE SEQUENCE [LARGE SCALE GENOMIC DNA]</scope>
    <source>
        <strain evidence="13">KCTC 42248</strain>
    </source>
</reference>
<evidence type="ECO:0000313" key="12">
    <source>
        <dbReference type="EMBL" id="MFD2600242.1"/>
    </source>
</evidence>
<dbReference type="InterPro" id="IPR020610">
    <property type="entry name" value="Thiolase_AS"/>
</dbReference>
<dbReference type="InterPro" id="IPR020615">
    <property type="entry name" value="Thiolase_acyl_enz_int_AS"/>
</dbReference>
<dbReference type="Pfam" id="PF02803">
    <property type="entry name" value="Thiolase_C"/>
    <property type="match status" value="1"/>
</dbReference>
<evidence type="ECO:0000313" key="13">
    <source>
        <dbReference type="Proteomes" id="UP001597393"/>
    </source>
</evidence>
<dbReference type="EMBL" id="JBHUMA010000009">
    <property type="protein sequence ID" value="MFD2600242.1"/>
    <property type="molecule type" value="Genomic_DNA"/>
</dbReference>
<dbReference type="InterPro" id="IPR016039">
    <property type="entry name" value="Thiolase-like"/>
</dbReference>
<keyword evidence="7" id="KW-0630">Potassium</keyword>
<keyword evidence="13" id="KW-1185">Reference proteome</keyword>
<dbReference type="CDD" id="cd00751">
    <property type="entry name" value="thiolase"/>
    <property type="match status" value="1"/>
</dbReference>
<dbReference type="PANTHER" id="PTHR18919">
    <property type="entry name" value="ACETYL-COA C-ACYLTRANSFERASE"/>
    <property type="match status" value="1"/>
</dbReference>
<dbReference type="InterPro" id="IPR002155">
    <property type="entry name" value="Thiolase"/>
</dbReference>
<protein>
    <recommendedName>
        <fullName evidence="3">acetyl-CoA C-acetyltransferase</fullName>
        <ecNumber evidence="3">2.3.1.9</ecNumber>
    </recommendedName>
</protein>
<dbReference type="SUPFAM" id="SSF53901">
    <property type="entry name" value="Thiolase-like"/>
    <property type="match status" value="2"/>
</dbReference>
<dbReference type="InterPro" id="IPR020617">
    <property type="entry name" value="Thiolase_C"/>
</dbReference>
<evidence type="ECO:0000256" key="3">
    <source>
        <dbReference type="ARBA" id="ARBA00012705"/>
    </source>
</evidence>
<dbReference type="InterPro" id="IPR020613">
    <property type="entry name" value="Thiolase_CS"/>
</dbReference>
<evidence type="ECO:0000259" key="11">
    <source>
        <dbReference type="Pfam" id="PF02803"/>
    </source>
</evidence>
<dbReference type="NCBIfam" id="TIGR01930">
    <property type="entry name" value="AcCoA-C-Actrans"/>
    <property type="match status" value="1"/>
</dbReference>
<dbReference type="Proteomes" id="UP001597393">
    <property type="component" value="Unassembled WGS sequence"/>
</dbReference>
<feature type="domain" description="Thiolase N-terminal" evidence="10">
    <location>
        <begin position="8"/>
        <end position="265"/>
    </location>
</feature>
<accession>A0ABW5NPQ7</accession>
<evidence type="ECO:0000256" key="7">
    <source>
        <dbReference type="ARBA" id="ARBA00022958"/>
    </source>
</evidence>
<evidence type="ECO:0000256" key="6">
    <source>
        <dbReference type="ARBA" id="ARBA00022946"/>
    </source>
</evidence>
<feature type="domain" description="Thiolase C-terminal" evidence="11">
    <location>
        <begin position="272"/>
        <end position="394"/>
    </location>
</feature>
<dbReference type="PROSITE" id="PS00737">
    <property type="entry name" value="THIOLASE_2"/>
    <property type="match status" value="1"/>
</dbReference>
<evidence type="ECO:0000256" key="5">
    <source>
        <dbReference type="ARBA" id="ARBA00022723"/>
    </source>
</evidence>
<organism evidence="12 13">
    <name type="scientific">Sphingobacterium corticis</name>
    <dbReference type="NCBI Taxonomy" id="1812823"/>
    <lineage>
        <taxon>Bacteria</taxon>
        <taxon>Pseudomonadati</taxon>
        <taxon>Bacteroidota</taxon>
        <taxon>Sphingobacteriia</taxon>
        <taxon>Sphingobacteriales</taxon>
        <taxon>Sphingobacteriaceae</taxon>
        <taxon>Sphingobacterium</taxon>
    </lineage>
</organism>
<dbReference type="PROSITE" id="PS00099">
    <property type="entry name" value="THIOLASE_3"/>
    <property type="match status" value="1"/>
</dbReference>
<evidence type="ECO:0000256" key="4">
    <source>
        <dbReference type="ARBA" id="ARBA00022679"/>
    </source>
</evidence>
<gene>
    <name evidence="12" type="ORF">ACFSQ3_14890</name>
</gene>
<dbReference type="Pfam" id="PF00108">
    <property type="entry name" value="Thiolase_N"/>
    <property type="match status" value="1"/>
</dbReference>
<keyword evidence="5" id="KW-0479">Metal-binding</keyword>
<evidence type="ECO:0000259" key="10">
    <source>
        <dbReference type="Pfam" id="PF00108"/>
    </source>
</evidence>
<dbReference type="Gene3D" id="3.40.47.10">
    <property type="match status" value="1"/>
</dbReference>
<dbReference type="InterPro" id="IPR020616">
    <property type="entry name" value="Thiolase_N"/>
</dbReference>
<evidence type="ECO:0000256" key="8">
    <source>
        <dbReference type="ARBA" id="ARBA00023315"/>
    </source>
</evidence>
<proteinExistence type="inferred from homology"/>
<name>A0ABW5NPQ7_9SPHI</name>
<evidence type="ECO:0000256" key="1">
    <source>
        <dbReference type="ARBA" id="ARBA00010982"/>
    </source>
</evidence>
<keyword evidence="6" id="KW-0809">Transit peptide</keyword>
<keyword evidence="8 9" id="KW-0012">Acyltransferase</keyword>